<dbReference type="InterPro" id="IPR050628">
    <property type="entry name" value="SNF2_RAD54_helicase_TF"/>
</dbReference>
<keyword evidence="4" id="KW-0067">ATP-binding</keyword>
<reference evidence="7 8" key="1">
    <citation type="journal article" date="2014" name="BMC Genomics">
        <title>Genome sequencing of four Aureobasidium pullulans varieties: biotechnological potential, stress tolerance, and description of new species.</title>
        <authorList>
            <person name="Gostin Ar C."/>
            <person name="Ohm R.A."/>
            <person name="Kogej T."/>
            <person name="Sonjak S."/>
            <person name="Turk M."/>
            <person name="Zajc J."/>
            <person name="Zalar P."/>
            <person name="Grube M."/>
            <person name="Sun H."/>
            <person name="Han J."/>
            <person name="Sharma A."/>
            <person name="Chiniquy J."/>
            <person name="Ngan C.Y."/>
            <person name="Lipzen A."/>
            <person name="Barry K."/>
            <person name="Grigoriev I.V."/>
            <person name="Gunde-Cimerman N."/>
        </authorList>
    </citation>
    <scope>NUCLEOTIDE SEQUENCE [LARGE SCALE GENOMIC DNA]</scope>
    <source>
        <strain evidence="7 8">CBS 147.97</strain>
    </source>
</reference>
<dbReference type="InterPro" id="IPR014001">
    <property type="entry name" value="Helicase_ATP-bd"/>
</dbReference>
<dbReference type="SUPFAM" id="SSF52540">
    <property type="entry name" value="P-loop containing nucleoside triphosphate hydrolases"/>
    <property type="match status" value="2"/>
</dbReference>
<dbReference type="OrthoDB" id="1699231at2759"/>
<dbReference type="CDD" id="cd18008">
    <property type="entry name" value="DEXDc_SHPRH-like"/>
    <property type="match status" value="1"/>
</dbReference>
<dbReference type="SMART" id="SM00487">
    <property type="entry name" value="DEXDc"/>
    <property type="match status" value="1"/>
</dbReference>
<protein>
    <recommendedName>
        <fullName evidence="9">P-loop containing nucleoside triphosphate hydrolase protein</fullName>
    </recommendedName>
</protein>
<dbReference type="InterPro" id="IPR001650">
    <property type="entry name" value="Helicase_C-like"/>
</dbReference>
<dbReference type="InterPro" id="IPR049730">
    <property type="entry name" value="SNF2/RAD54-like_C"/>
</dbReference>
<dbReference type="GO" id="GO:0008094">
    <property type="term" value="F:ATP-dependent activity, acting on DNA"/>
    <property type="evidence" value="ECO:0007669"/>
    <property type="project" value="TreeGrafter"/>
</dbReference>
<dbReference type="RefSeq" id="XP_013428004.1">
    <property type="nucleotide sequence ID" value="XM_013572550.1"/>
</dbReference>
<dbReference type="PANTHER" id="PTHR45626">
    <property type="entry name" value="TRANSCRIPTION TERMINATION FACTOR 2-RELATED"/>
    <property type="match status" value="1"/>
</dbReference>
<dbReference type="InterPro" id="IPR027417">
    <property type="entry name" value="P-loop_NTPase"/>
</dbReference>
<dbReference type="Gene3D" id="3.40.50.10810">
    <property type="entry name" value="Tandem AAA-ATPase domain"/>
    <property type="match status" value="1"/>
</dbReference>
<dbReference type="Pfam" id="PF00271">
    <property type="entry name" value="Helicase_C"/>
    <property type="match status" value="1"/>
</dbReference>
<dbReference type="GO" id="GO:0016787">
    <property type="term" value="F:hydrolase activity"/>
    <property type="evidence" value="ECO:0007669"/>
    <property type="project" value="UniProtKB-KW"/>
</dbReference>
<dbReference type="GO" id="GO:0006281">
    <property type="term" value="P:DNA repair"/>
    <property type="evidence" value="ECO:0007669"/>
    <property type="project" value="TreeGrafter"/>
</dbReference>
<dbReference type="InterPro" id="IPR000330">
    <property type="entry name" value="SNF2_N"/>
</dbReference>
<dbReference type="HOGENOM" id="CLU_000315_3_3_1"/>
<sequence>MLTPLKNYQIINCGWMRRREMRASAPRGGILADQMGLGKTVTCLANIVNGRPLESFPPHLQPESHTTLIVVPSSLLGQWKKEIRLHVKQEFRRKDWGLGWVSVFRDSESEQHHPMDFESQDIILTTYHDVRSSWPAYEIPEGLSEAERQAFWMENVYEKRGPLHRYRFLRIVLDEGHVIANPETQIANACFNLVADHKWVLTGTPMVNGSKDLYSLLSFIEHPTVMNMQFESFKSHFCNTRDPMSLDALSQEMVDSVACFTHKDKLFDARLITLPKPHNTSLKINPTELEKEIYDIIRTRFKERAQTFDENGEPRTKQFHIWAMFTLLRQLTAHPLLVPMKVCDYLEPEDFVKLDKADVAYGDYIGCFKRSANYHVNSERTACCYCGRANDNPVMTSCYHFYCHTHMEDLLNEAARRDVDHAICVKEGCGKVITRSLIIDPEVAMKPKYLDADGNVLPSTKTLAIKAQVLNWIDPKSGGDPDAKCIIFCQWKTFLRLLSQICETEKWDYVTLHGSMTKKTRDANIEKFKNVASVKILIATLKTGGVGLNLTCARYVINVDPYWNSAGEIQAFSRVYRIGQQEETEFVNLTLAGTIDEHLNGIKERKKKEIDQVTAGHKKLTMKDLLKTFEPTVEEKNSEESASE</sequence>
<dbReference type="Gene3D" id="3.40.50.300">
    <property type="entry name" value="P-loop containing nucleotide triphosphate hydrolases"/>
    <property type="match status" value="1"/>
</dbReference>
<evidence type="ECO:0000256" key="4">
    <source>
        <dbReference type="ARBA" id="ARBA00022840"/>
    </source>
</evidence>
<dbReference type="PROSITE" id="PS51194">
    <property type="entry name" value="HELICASE_CTER"/>
    <property type="match status" value="1"/>
</dbReference>
<dbReference type="CDD" id="cd18793">
    <property type="entry name" value="SF2_C_SNF"/>
    <property type="match status" value="1"/>
</dbReference>
<dbReference type="GO" id="GO:0005524">
    <property type="term" value="F:ATP binding"/>
    <property type="evidence" value="ECO:0007669"/>
    <property type="project" value="UniProtKB-KW"/>
</dbReference>
<feature type="domain" description="Helicase ATP-binding" evidence="5">
    <location>
        <begin position="20"/>
        <end position="223"/>
    </location>
</feature>
<evidence type="ECO:0000256" key="1">
    <source>
        <dbReference type="ARBA" id="ARBA00022741"/>
    </source>
</evidence>
<keyword evidence="1" id="KW-0547">Nucleotide-binding</keyword>
<evidence type="ECO:0000259" key="5">
    <source>
        <dbReference type="PROSITE" id="PS51192"/>
    </source>
</evidence>
<dbReference type="GO" id="GO:0004386">
    <property type="term" value="F:helicase activity"/>
    <property type="evidence" value="ECO:0007669"/>
    <property type="project" value="UniProtKB-KW"/>
</dbReference>
<keyword evidence="3" id="KW-0347">Helicase</keyword>
<evidence type="ECO:0000256" key="2">
    <source>
        <dbReference type="ARBA" id="ARBA00022801"/>
    </source>
</evidence>
<evidence type="ECO:0000259" key="6">
    <source>
        <dbReference type="PROSITE" id="PS51194"/>
    </source>
</evidence>
<evidence type="ECO:0008006" key="9">
    <source>
        <dbReference type="Google" id="ProtNLM"/>
    </source>
</evidence>
<proteinExistence type="predicted"/>
<dbReference type="GO" id="GO:0005634">
    <property type="term" value="C:nucleus"/>
    <property type="evidence" value="ECO:0007669"/>
    <property type="project" value="TreeGrafter"/>
</dbReference>
<name>A0A074WKY8_9PEZI</name>
<gene>
    <name evidence="7" type="ORF">M436DRAFT_45269</name>
</gene>
<dbReference type="InterPro" id="IPR038718">
    <property type="entry name" value="SNF2-like_sf"/>
</dbReference>
<dbReference type="EMBL" id="KL584708">
    <property type="protein sequence ID" value="KEQ73753.1"/>
    <property type="molecule type" value="Genomic_DNA"/>
</dbReference>
<dbReference type="SMART" id="SM00490">
    <property type="entry name" value="HELICc"/>
    <property type="match status" value="1"/>
</dbReference>
<evidence type="ECO:0000256" key="3">
    <source>
        <dbReference type="ARBA" id="ARBA00022806"/>
    </source>
</evidence>
<organism evidence="7 8">
    <name type="scientific">Aureobasidium namibiae CBS 147.97</name>
    <dbReference type="NCBI Taxonomy" id="1043004"/>
    <lineage>
        <taxon>Eukaryota</taxon>
        <taxon>Fungi</taxon>
        <taxon>Dikarya</taxon>
        <taxon>Ascomycota</taxon>
        <taxon>Pezizomycotina</taxon>
        <taxon>Dothideomycetes</taxon>
        <taxon>Dothideomycetidae</taxon>
        <taxon>Dothideales</taxon>
        <taxon>Saccotheciaceae</taxon>
        <taxon>Aureobasidium</taxon>
    </lineage>
</organism>
<dbReference type="PROSITE" id="PS51192">
    <property type="entry name" value="HELICASE_ATP_BIND_1"/>
    <property type="match status" value="1"/>
</dbReference>
<dbReference type="Pfam" id="PF00176">
    <property type="entry name" value="SNF2-rel_dom"/>
    <property type="match status" value="1"/>
</dbReference>
<keyword evidence="2" id="KW-0378">Hydrolase</keyword>
<evidence type="ECO:0000313" key="8">
    <source>
        <dbReference type="Proteomes" id="UP000027730"/>
    </source>
</evidence>
<dbReference type="AlphaFoldDB" id="A0A074WKY8"/>
<keyword evidence="8" id="KW-1185">Reference proteome</keyword>
<dbReference type="GeneID" id="25410306"/>
<dbReference type="STRING" id="1043004.A0A074WKY8"/>
<dbReference type="Proteomes" id="UP000027730">
    <property type="component" value="Unassembled WGS sequence"/>
</dbReference>
<evidence type="ECO:0000313" key="7">
    <source>
        <dbReference type="EMBL" id="KEQ73753.1"/>
    </source>
</evidence>
<feature type="domain" description="Helicase C-terminal" evidence="6">
    <location>
        <begin position="465"/>
        <end position="626"/>
    </location>
</feature>
<dbReference type="PANTHER" id="PTHR45626:SF17">
    <property type="entry name" value="HELICASE-LIKE TRANSCRIPTION FACTOR"/>
    <property type="match status" value="1"/>
</dbReference>
<accession>A0A074WKY8</accession>